<dbReference type="SUPFAM" id="SSF47954">
    <property type="entry name" value="Cyclin-like"/>
    <property type="match status" value="1"/>
</dbReference>
<dbReference type="PANTHER" id="PTHR22896">
    <property type="entry name" value="CDK5 AND ABL1 ENZYME SUBSTRATE 1"/>
    <property type="match status" value="1"/>
</dbReference>
<gene>
    <name evidence="3" type="ORF">SDRG_14788</name>
</gene>
<feature type="compositionally biased region" description="Low complexity" evidence="1">
    <location>
        <begin position="83"/>
        <end position="98"/>
    </location>
</feature>
<accession>T0Q285</accession>
<dbReference type="Pfam" id="PF00134">
    <property type="entry name" value="Cyclin_N"/>
    <property type="match status" value="1"/>
</dbReference>
<evidence type="ECO:0000259" key="2">
    <source>
        <dbReference type="Pfam" id="PF00134"/>
    </source>
</evidence>
<feature type="region of interest" description="Disordered" evidence="1">
    <location>
        <begin position="1"/>
        <end position="30"/>
    </location>
</feature>
<evidence type="ECO:0000256" key="1">
    <source>
        <dbReference type="SAM" id="MobiDB-lite"/>
    </source>
</evidence>
<dbReference type="InParanoid" id="T0Q285"/>
<dbReference type="GO" id="GO:0051726">
    <property type="term" value="P:regulation of cell cycle"/>
    <property type="evidence" value="ECO:0007669"/>
    <property type="project" value="InterPro"/>
</dbReference>
<dbReference type="Gene3D" id="1.10.472.10">
    <property type="entry name" value="Cyclin-like"/>
    <property type="match status" value="1"/>
</dbReference>
<dbReference type="InterPro" id="IPR012388">
    <property type="entry name" value="CABLES1/2"/>
</dbReference>
<evidence type="ECO:0000313" key="3">
    <source>
        <dbReference type="EMBL" id="EQC27465.1"/>
    </source>
</evidence>
<feature type="domain" description="Cyclin N-terminal" evidence="2">
    <location>
        <begin position="362"/>
        <end position="483"/>
    </location>
</feature>
<dbReference type="VEuPathDB" id="FungiDB:SDRG_14788"/>
<feature type="region of interest" description="Disordered" evidence="1">
    <location>
        <begin position="536"/>
        <end position="566"/>
    </location>
</feature>
<name>T0Q285_SAPDV</name>
<feature type="region of interest" description="Disordered" evidence="1">
    <location>
        <begin position="73"/>
        <end position="102"/>
    </location>
</feature>
<dbReference type="InterPro" id="IPR006671">
    <property type="entry name" value="Cyclin_N"/>
</dbReference>
<sequence length="584" mass="65026">MADSPSGPTSDDAPPWSPSTAVDAPPSAASTVLDAPPIAVLVSPAAPLQLPTALSPSSVSHRHPHDTYAVITPVSSPKRLSVSSAPAAEPAPAASTSPRRPHLNLNLSAVGVARPTSARALVPSSNGRIRKVTRDIAALDFLQNIPMLSECSHLSEHSRKLGPLSSPDHDAQSQEYPLELDEVEQSLAGRRLPGPDSTVVNVLPLFRYRLATKYPAASAVVRRWEATMTEKGVIDGRIFLSSGKGYPVGVSSVIKYNGTEKVTRAGGRKRLQSIMVSAEPYDWRGKSYFRLLHSTWSRCDKDRDSQDSHPIVPLYDPNFLDNPEYRQGRHKDVIRGDRKVGPVVSSILRFVKPNDLKEELNKQFRETHVWLDDSELTLSKIRNLKQEALAMGSRTHLDISTIALACVYFEKLVLSNFVHKANRKLYMSACLILALKFNEPLNRDGIVSVIKKLLVEIDHVHSLPSRDVLTAEFTVYAQLSFALHVPLQEIQPHFARLLRMVESNPRQYLGEETFTIYSKLLHEEKSWYDSVAAADHSYAEDDDEEEEEEDGTDLEGADDDEARDHSSLFPWNRVSFAQWWKDRT</sequence>
<dbReference type="RefSeq" id="XP_008619165.1">
    <property type="nucleotide sequence ID" value="XM_008620943.1"/>
</dbReference>
<dbReference type="CDD" id="cd20556">
    <property type="entry name" value="CYCLIN_CABLES"/>
    <property type="match status" value="1"/>
</dbReference>
<dbReference type="PANTHER" id="PTHR22896:SF0">
    <property type="entry name" value="CYCLIN N-TERMINAL DOMAIN-CONTAINING PROTEIN"/>
    <property type="match status" value="1"/>
</dbReference>
<organism evidence="3 4">
    <name type="scientific">Saprolegnia diclina (strain VS20)</name>
    <dbReference type="NCBI Taxonomy" id="1156394"/>
    <lineage>
        <taxon>Eukaryota</taxon>
        <taxon>Sar</taxon>
        <taxon>Stramenopiles</taxon>
        <taxon>Oomycota</taxon>
        <taxon>Saprolegniomycetes</taxon>
        <taxon>Saprolegniales</taxon>
        <taxon>Saprolegniaceae</taxon>
        <taxon>Saprolegnia</taxon>
    </lineage>
</organism>
<reference evidence="3 4" key="1">
    <citation type="submission" date="2012-04" db="EMBL/GenBank/DDBJ databases">
        <title>The Genome Sequence of Saprolegnia declina VS20.</title>
        <authorList>
            <consortium name="The Broad Institute Genome Sequencing Platform"/>
            <person name="Russ C."/>
            <person name="Nusbaum C."/>
            <person name="Tyler B."/>
            <person name="van West P."/>
            <person name="Dieguez-Uribeondo J."/>
            <person name="de Bruijn I."/>
            <person name="Tripathy S."/>
            <person name="Jiang R."/>
            <person name="Young S.K."/>
            <person name="Zeng Q."/>
            <person name="Gargeya S."/>
            <person name="Fitzgerald M."/>
            <person name="Haas B."/>
            <person name="Abouelleil A."/>
            <person name="Alvarado L."/>
            <person name="Arachchi H.M."/>
            <person name="Berlin A."/>
            <person name="Chapman S.B."/>
            <person name="Goldberg J."/>
            <person name="Griggs A."/>
            <person name="Gujja S."/>
            <person name="Hansen M."/>
            <person name="Howarth C."/>
            <person name="Imamovic A."/>
            <person name="Larimer J."/>
            <person name="McCowen C."/>
            <person name="Montmayeur A."/>
            <person name="Murphy C."/>
            <person name="Neiman D."/>
            <person name="Pearson M."/>
            <person name="Priest M."/>
            <person name="Roberts A."/>
            <person name="Saif S."/>
            <person name="Shea T."/>
            <person name="Sisk P."/>
            <person name="Sykes S."/>
            <person name="Wortman J."/>
            <person name="Nusbaum C."/>
            <person name="Birren B."/>
        </authorList>
    </citation>
    <scope>NUCLEOTIDE SEQUENCE [LARGE SCALE GENOMIC DNA]</scope>
    <source>
        <strain evidence="3 4">VS20</strain>
    </source>
</reference>
<feature type="compositionally biased region" description="Acidic residues" evidence="1">
    <location>
        <begin position="540"/>
        <end position="561"/>
    </location>
</feature>
<dbReference type="AlphaFoldDB" id="T0Q285"/>
<dbReference type="GeneID" id="19955515"/>
<dbReference type="OrthoDB" id="5353095at2759"/>
<keyword evidence="4" id="KW-1185">Reference proteome</keyword>
<dbReference type="Proteomes" id="UP000030762">
    <property type="component" value="Unassembled WGS sequence"/>
</dbReference>
<dbReference type="InterPro" id="IPR036915">
    <property type="entry name" value="Cyclin-like_sf"/>
</dbReference>
<dbReference type="STRING" id="1156394.T0Q285"/>
<dbReference type="eggNOG" id="KOG4164">
    <property type="taxonomic scope" value="Eukaryota"/>
</dbReference>
<proteinExistence type="predicted"/>
<dbReference type="EMBL" id="JH767208">
    <property type="protein sequence ID" value="EQC27465.1"/>
    <property type="molecule type" value="Genomic_DNA"/>
</dbReference>
<evidence type="ECO:0000313" key="4">
    <source>
        <dbReference type="Proteomes" id="UP000030762"/>
    </source>
</evidence>
<protein>
    <recommendedName>
        <fullName evidence="2">Cyclin N-terminal domain-containing protein</fullName>
    </recommendedName>
</protein>